<dbReference type="EMBL" id="JASBNA010000079">
    <property type="protein sequence ID" value="KAK7677977.1"/>
    <property type="molecule type" value="Genomic_DNA"/>
</dbReference>
<feature type="compositionally biased region" description="Basic residues" evidence="6">
    <location>
        <begin position="134"/>
        <end position="143"/>
    </location>
</feature>
<evidence type="ECO:0000256" key="2">
    <source>
        <dbReference type="ARBA" id="ARBA00023015"/>
    </source>
</evidence>
<comment type="subcellular location">
    <subcellularLocation>
        <location evidence="1">Nucleus</location>
    </subcellularLocation>
</comment>
<dbReference type="Proteomes" id="UP001385951">
    <property type="component" value="Unassembled WGS sequence"/>
</dbReference>
<keyword evidence="2" id="KW-0805">Transcription regulation</keyword>
<dbReference type="Pfam" id="PF00010">
    <property type="entry name" value="HLH"/>
    <property type="match status" value="1"/>
</dbReference>
<feature type="region of interest" description="Disordered" evidence="6">
    <location>
        <begin position="81"/>
        <end position="154"/>
    </location>
</feature>
<feature type="compositionally biased region" description="Low complexity" evidence="6">
    <location>
        <begin position="81"/>
        <end position="90"/>
    </location>
</feature>
<keyword evidence="4" id="KW-0539">Nucleus</keyword>
<proteinExistence type="predicted"/>
<dbReference type="PROSITE" id="PS50888">
    <property type="entry name" value="BHLH"/>
    <property type="match status" value="1"/>
</dbReference>
<dbReference type="GO" id="GO:0046983">
    <property type="term" value="F:protein dimerization activity"/>
    <property type="evidence" value="ECO:0007669"/>
    <property type="project" value="InterPro"/>
</dbReference>
<gene>
    <name evidence="8" type="ORF">QCA50_019059</name>
</gene>
<evidence type="ECO:0000259" key="7">
    <source>
        <dbReference type="PROSITE" id="PS50888"/>
    </source>
</evidence>
<feature type="compositionally biased region" description="Polar residues" evidence="6">
    <location>
        <begin position="260"/>
        <end position="270"/>
    </location>
</feature>
<evidence type="ECO:0000313" key="8">
    <source>
        <dbReference type="EMBL" id="KAK7677977.1"/>
    </source>
</evidence>
<dbReference type="GO" id="GO:0005634">
    <property type="term" value="C:nucleus"/>
    <property type="evidence" value="ECO:0007669"/>
    <property type="project" value="UniProtKB-SubCell"/>
</dbReference>
<name>A0AAW0FD54_9APHY</name>
<dbReference type="GO" id="GO:0016020">
    <property type="term" value="C:membrane"/>
    <property type="evidence" value="ECO:0007669"/>
    <property type="project" value="UniProtKB-ARBA"/>
</dbReference>
<evidence type="ECO:0000256" key="4">
    <source>
        <dbReference type="ARBA" id="ARBA00023242"/>
    </source>
</evidence>
<evidence type="ECO:0000256" key="6">
    <source>
        <dbReference type="SAM" id="MobiDB-lite"/>
    </source>
</evidence>
<dbReference type="InterPro" id="IPR011598">
    <property type="entry name" value="bHLH_dom"/>
</dbReference>
<feature type="region of interest" description="Disordered" evidence="6">
    <location>
        <begin position="26"/>
        <end position="52"/>
    </location>
</feature>
<comment type="caution">
    <text evidence="8">The sequence shown here is derived from an EMBL/GenBank/DDBJ whole genome shotgun (WGS) entry which is preliminary data.</text>
</comment>
<evidence type="ECO:0000256" key="1">
    <source>
        <dbReference type="ARBA" id="ARBA00004123"/>
    </source>
</evidence>
<dbReference type="GO" id="GO:0006355">
    <property type="term" value="P:regulation of DNA-templated transcription"/>
    <property type="evidence" value="ECO:0007669"/>
    <property type="project" value="UniProtKB-ARBA"/>
</dbReference>
<evidence type="ECO:0000256" key="5">
    <source>
        <dbReference type="SAM" id="Coils"/>
    </source>
</evidence>
<dbReference type="InterPro" id="IPR052099">
    <property type="entry name" value="Regulatory_TF_Diverse"/>
</dbReference>
<evidence type="ECO:0000313" key="9">
    <source>
        <dbReference type="Proteomes" id="UP001385951"/>
    </source>
</evidence>
<protein>
    <recommendedName>
        <fullName evidence="7">BHLH domain-containing protein</fullName>
    </recommendedName>
</protein>
<feature type="region of interest" description="Disordered" evidence="6">
    <location>
        <begin position="247"/>
        <end position="270"/>
    </location>
</feature>
<dbReference type="Gene3D" id="4.10.280.10">
    <property type="entry name" value="Helix-loop-helix DNA-binding domain"/>
    <property type="match status" value="1"/>
</dbReference>
<reference evidence="8 9" key="1">
    <citation type="submission" date="2022-09" db="EMBL/GenBank/DDBJ databases">
        <authorList>
            <person name="Palmer J.M."/>
        </authorList>
    </citation>
    <scope>NUCLEOTIDE SEQUENCE [LARGE SCALE GENOMIC DNA]</scope>
    <source>
        <strain evidence="8 9">DSM 7382</strain>
    </source>
</reference>
<sequence>MADFNYNAGGGYFDFENTDSFLDSLNTALPGFPPSPNSSDGYPDSNGLIKQENDGYDDIFKQLMSDDNQYQANLQSSSMSVASYSNDSSSNGVTPINQPSLSSAHTSPDTHLNTKMNHESVNSTNSDEDELSKPIKKPTKSKITKPTIKKDKSSHNMIEKKYRTNINSKILVLRDAVPSLRIASGNGDTSIADLEGLSPASKLNKASVLTKATEYIKHLERKNETLRNQNVQLQKLIQDASLQPLPQQQQQQQQGFGFAPQTSSFNTTPVQQSYSNNFVYNNHNANPNYPQNFNNNNTNNSNNNSYLLGGMAAVMGTSILSGDNGDFQGLSSLP</sequence>
<keyword evidence="3" id="KW-0804">Transcription</keyword>
<feature type="compositionally biased region" description="Polar residues" evidence="6">
    <location>
        <begin position="91"/>
        <end position="125"/>
    </location>
</feature>
<dbReference type="GO" id="GO:0033554">
    <property type="term" value="P:cellular response to stress"/>
    <property type="evidence" value="ECO:0007669"/>
    <property type="project" value="UniProtKB-ARBA"/>
</dbReference>
<evidence type="ECO:0000256" key="3">
    <source>
        <dbReference type="ARBA" id="ARBA00023163"/>
    </source>
</evidence>
<dbReference type="InterPro" id="IPR036638">
    <property type="entry name" value="HLH_DNA-bd_sf"/>
</dbReference>
<dbReference type="SMART" id="SM00353">
    <property type="entry name" value="HLH"/>
    <property type="match status" value="1"/>
</dbReference>
<keyword evidence="5" id="KW-0175">Coiled coil</keyword>
<feature type="coiled-coil region" evidence="5">
    <location>
        <begin position="209"/>
        <end position="243"/>
    </location>
</feature>
<dbReference type="GO" id="GO:0003690">
    <property type="term" value="F:double-stranded DNA binding"/>
    <property type="evidence" value="ECO:0007669"/>
    <property type="project" value="UniProtKB-ARBA"/>
</dbReference>
<dbReference type="FunFam" id="4.10.280.10:FF:000116">
    <property type="entry name" value="Putative HLH transcription factor"/>
    <property type="match status" value="1"/>
</dbReference>
<dbReference type="PANTHER" id="PTHR47336:SF2">
    <property type="entry name" value="TRANSCRIPTION FACTOR HMS1-RELATED"/>
    <property type="match status" value="1"/>
</dbReference>
<feature type="domain" description="BHLH" evidence="7">
    <location>
        <begin position="150"/>
        <end position="219"/>
    </location>
</feature>
<accession>A0AAW0FD54</accession>
<dbReference type="PANTHER" id="PTHR47336">
    <property type="entry name" value="TRANSCRIPTION FACTOR HMS1-RELATED"/>
    <property type="match status" value="1"/>
</dbReference>
<dbReference type="AlphaFoldDB" id="A0AAW0FD54"/>
<dbReference type="SUPFAM" id="SSF47459">
    <property type="entry name" value="HLH, helix-loop-helix DNA-binding domain"/>
    <property type="match status" value="1"/>
</dbReference>
<keyword evidence="9" id="KW-1185">Reference proteome</keyword>
<organism evidence="8 9">
    <name type="scientific">Cerrena zonata</name>
    <dbReference type="NCBI Taxonomy" id="2478898"/>
    <lineage>
        <taxon>Eukaryota</taxon>
        <taxon>Fungi</taxon>
        <taxon>Dikarya</taxon>
        <taxon>Basidiomycota</taxon>
        <taxon>Agaricomycotina</taxon>
        <taxon>Agaricomycetes</taxon>
        <taxon>Polyporales</taxon>
        <taxon>Cerrenaceae</taxon>
        <taxon>Cerrena</taxon>
    </lineage>
</organism>